<organism evidence="7 8">
    <name type="scientific">Lactuca virosa</name>
    <dbReference type="NCBI Taxonomy" id="75947"/>
    <lineage>
        <taxon>Eukaryota</taxon>
        <taxon>Viridiplantae</taxon>
        <taxon>Streptophyta</taxon>
        <taxon>Embryophyta</taxon>
        <taxon>Tracheophyta</taxon>
        <taxon>Spermatophyta</taxon>
        <taxon>Magnoliopsida</taxon>
        <taxon>eudicotyledons</taxon>
        <taxon>Gunneridae</taxon>
        <taxon>Pentapetalae</taxon>
        <taxon>asterids</taxon>
        <taxon>campanulids</taxon>
        <taxon>Asterales</taxon>
        <taxon>Asteraceae</taxon>
        <taxon>Cichorioideae</taxon>
        <taxon>Cichorieae</taxon>
        <taxon>Lactucinae</taxon>
        <taxon>Lactuca</taxon>
    </lineage>
</organism>
<feature type="compositionally biased region" description="Basic residues" evidence="5">
    <location>
        <begin position="36"/>
        <end position="46"/>
    </location>
</feature>
<feature type="domain" description="BED-type" evidence="6">
    <location>
        <begin position="59"/>
        <end position="117"/>
    </location>
</feature>
<dbReference type="EMBL" id="CAKMRJ010000001">
    <property type="protein sequence ID" value="CAH1412223.1"/>
    <property type="molecule type" value="Genomic_DNA"/>
</dbReference>
<dbReference type="Proteomes" id="UP001157418">
    <property type="component" value="Unassembled WGS sequence"/>
</dbReference>
<feature type="compositionally biased region" description="Acidic residues" evidence="5">
    <location>
        <begin position="1"/>
        <end position="16"/>
    </location>
</feature>
<evidence type="ECO:0000256" key="5">
    <source>
        <dbReference type="SAM" id="MobiDB-lite"/>
    </source>
</evidence>
<sequence length="136" mass="14813">MDEAINLSDDEGEEEVGSVPNKAEVPSGSKASKAAKATKMKAKKLKPNLSGNPVKRQRKLTSPVWKHFEMIDELDENGNIQCKCKKCGTKYIAKSSHGTGNMLRHARSCNTNNYADVGQLLIKTITNGSFGTRSAM</sequence>
<keyword evidence="2 4" id="KW-0863">Zinc-finger</keyword>
<gene>
    <name evidence="7" type="ORF">LVIROSA_LOCUS255</name>
</gene>
<name>A0AAU9L8R1_9ASTR</name>
<evidence type="ECO:0000256" key="2">
    <source>
        <dbReference type="ARBA" id="ARBA00022771"/>
    </source>
</evidence>
<evidence type="ECO:0000256" key="4">
    <source>
        <dbReference type="PROSITE-ProRule" id="PRU00027"/>
    </source>
</evidence>
<dbReference type="GO" id="GO:0005634">
    <property type="term" value="C:nucleus"/>
    <property type="evidence" value="ECO:0007669"/>
    <property type="project" value="TreeGrafter"/>
</dbReference>
<dbReference type="PANTHER" id="PTHR34396:SF24">
    <property type="entry name" value="BED-TYPE DOMAIN-CONTAINING PROTEIN"/>
    <property type="match status" value="1"/>
</dbReference>
<dbReference type="InterPro" id="IPR036236">
    <property type="entry name" value="Znf_C2H2_sf"/>
</dbReference>
<evidence type="ECO:0000313" key="8">
    <source>
        <dbReference type="Proteomes" id="UP001157418"/>
    </source>
</evidence>
<proteinExistence type="predicted"/>
<dbReference type="PROSITE" id="PS50808">
    <property type="entry name" value="ZF_BED"/>
    <property type="match status" value="1"/>
</dbReference>
<keyword evidence="8" id="KW-1185">Reference proteome</keyword>
<keyword evidence="1" id="KW-0479">Metal-binding</keyword>
<dbReference type="GO" id="GO:0006357">
    <property type="term" value="P:regulation of transcription by RNA polymerase II"/>
    <property type="evidence" value="ECO:0007669"/>
    <property type="project" value="TreeGrafter"/>
</dbReference>
<reference evidence="7 8" key="1">
    <citation type="submission" date="2022-01" db="EMBL/GenBank/DDBJ databases">
        <authorList>
            <person name="Xiong W."/>
            <person name="Schranz E."/>
        </authorList>
    </citation>
    <scope>NUCLEOTIDE SEQUENCE [LARGE SCALE GENOMIC DNA]</scope>
</reference>
<dbReference type="SUPFAM" id="SSF57667">
    <property type="entry name" value="beta-beta-alpha zinc fingers"/>
    <property type="match status" value="1"/>
</dbReference>
<dbReference type="GO" id="GO:1990837">
    <property type="term" value="F:sequence-specific double-stranded DNA binding"/>
    <property type="evidence" value="ECO:0007669"/>
    <property type="project" value="TreeGrafter"/>
</dbReference>
<feature type="region of interest" description="Disordered" evidence="5">
    <location>
        <begin position="1"/>
        <end position="61"/>
    </location>
</feature>
<evidence type="ECO:0000259" key="6">
    <source>
        <dbReference type="PROSITE" id="PS50808"/>
    </source>
</evidence>
<accession>A0AAU9L8R1</accession>
<dbReference type="InterPro" id="IPR053031">
    <property type="entry name" value="Cuticle_assoc_protein"/>
</dbReference>
<evidence type="ECO:0000256" key="1">
    <source>
        <dbReference type="ARBA" id="ARBA00022723"/>
    </source>
</evidence>
<evidence type="ECO:0000256" key="3">
    <source>
        <dbReference type="ARBA" id="ARBA00022833"/>
    </source>
</evidence>
<dbReference type="InterPro" id="IPR003656">
    <property type="entry name" value="Znf_BED"/>
</dbReference>
<dbReference type="GO" id="GO:0008270">
    <property type="term" value="F:zinc ion binding"/>
    <property type="evidence" value="ECO:0007669"/>
    <property type="project" value="UniProtKB-KW"/>
</dbReference>
<dbReference type="PANTHER" id="PTHR34396">
    <property type="entry name" value="OS03G0264950 PROTEIN-RELATED"/>
    <property type="match status" value="1"/>
</dbReference>
<dbReference type="AlphaFoldDB" id="A0AAU9L8R1"/>
<dbReference type="SMART" id="SM00614">
    <property type="entry name" value="ZnF_BED"/>
    <property type="match status" value="1"/>
</dbReference>
<dbReference type="Pfam" id="PF02892">
    <property type="entry name" value="zf-BED"/>
    <property type="match status" value="1"/>
</dbReference>
<protein>
    <recommendedName>
        <fullName evidence="6">BED-type domain-containing protein</fullName>
    </recommendedName>
</protein>
<comment type="caution">
    <text evidence="7">The sequence shown here is derived from an EMBL/GenBank/DDBJ whole genome shotgun (WGS) entry which is preliminary data.</text>
</comment>
<evidence type="ECO:0000313" key="7">
    <source>
        <dbReference type="EMBL" id="CAH1412223.1"/>
    </source>
</evidence>
<keyword evidence="3" id="KW-0862">Zinc</keyword>